<sequence length="326" mass="37235">MFTDKILRNKARNAARSGNWDMAIRYYRQLCRTHFDNAKDAIQLGHALKESDDSEQALAVYLRAADVHREDVDAQRQAALFLMRLGRRNDAAVYFARTLILDSRLDDIRAQLQGLGFTDPLALDVIMLKAGLIGSDRLLKPISPIRRFLMGAALKQARASSKQNKWSNAESSYRAVLKHASGQPRVLIQLGHALREQGKLEEALIEYRRATLLFPRDPDPYVHIGHALKQLERRDSALEAYLVSWRLRPGQPEVLREIHAFRSDFSGDVLDSGNVSPPDQGNLEVRQLVIERVERIERSQLAEESWLDHRQKVIFKYLSGSLAYKE</sequence>
<dbReference type="Pfam" id="PF13414">
    <property type="entry name" value="TPR_11"/>
    <property type="match status" value="1"/>
</dbReference>
<dbReference type="PANTHER" id="PTHR44998">
    <property type="match status" value="1"/>
</dbReference>
<dbReference type="PROSITE" id="PS50005">
    <property type="entry name" value="TPR"/>
    <property type="match status" value="1"/>
</dbReference>
<evidence type="ECO:0000313" key="3">
    <source>
        <dbReference type="Proteomes" id="UP000325811"/>
    </source>
</evidence>
<dbReference type="AlphaFoldDB" id="A0A5Q4YWT8"/>
<gene>
    <name evidence="2" type="ORF">PDMSB3_0028</name>
</gene>
<reference evidence="2 3" key="1">
    <citation type="submission" date="2019-08" db="EMBL/GenBank/DDBJ databases">
        <authorList>
            <person name="Herpell B J."/>
        </authorList>
    </citation>
    <scope>NUCLEOTIDE SEQUENCE [LARGE SCALE GENOMIC DNA]</scope>
    <source>
        <strain evidence="3">Msb3</strain>
        <plasmid evidence="2 3">pII</plasmid>
    </source>
</reference>
<dbReference type="EMBL" id="LR699556">
    <property type="protein sequence ID" value="VVD31152.1"/>
    <property type="molecule type" value="Genomic_DNA"/>
</dbReference>
<keyword evidence="2" id="KW-0328">Glycosyltransferase</keyword>
<keyword evidence="3" id="KW-1185">Reference proteome</keyword>
<organism evidence="2 3">
    <name type="scientific">Paraburkholderia dioscoreae</name>
    <dbReference type="NCBI Taxonomy" id="2604047"/>
    <lineage>
        <taxon>Bacteria</taxon>
        <taxon>Pseudomonadati</taxon>
        <taxon>Pseudomonadota</taxon>
        <taxon>Betaproteobacteria</taxon>
        <taxon>Burkholderiales</taxon>
        <taxon>Burkholderiaceae</taxon>
        <taxon>Paraburkholderia</taxon>
    </lineage>
</organism>
<keyword evidence="2" id="KW-0808">Transferase</keyword>
<dbReference type="GO" id="GO:0016757">
    <property type="term" value="F:glycosyltransferase activity"/>
    <property type="evidence" value="ECO:0007669"/>
    <property type="project" value="UniProtKB-KW"/>
</dbReference>
<accession>A0A5Q4YWT8</accession>
<dbReference type="InterPro" id="IPR011990">
    <property type="entry name" value="TPR-like_helical_dom_sf"/>
</dbReference>
<dbReference type="Proteomes" id="UP000325811">
    <property type="component" value="Plasmid pII"/>
</dbReference>
<geneLocation type="plasmid" evidence="2 3">
    <name>pII</name>
</geneLocation>
<keyword evidence="1" id="KW-0802">TPR repeat</keyword>
<dbReference type="PANTHER" id="PTHR44998:SF1">
    <property type="entry name" value="UDP-N-ACETYLGLUCOSAMINE--PEPTIDE N-ACETYLGLUCOSAMINYLTRANSFERASE 110 KDA SUBUNIT"/>
    <property type="match status" value="1"/>
</dbReference>
<protein>
    <submittedName>
        <fullName evidence="2">N-acetylglucosaminyltransferase</fullName>
    </submittedName>
</protein>
<proteinExistence type="predicted"/>
<dbReference type="KEGG" id="pdio:PDMSB3_0028.3"/>
<dbReference type="SMART" id="SM00028">
    <property type="entry name" value="TPR"/>
    <property type="match status" value="6"/>
</dbReference>
<dbReference type="InterPro" id="IPR019734">
    <property type="entry name" value="TPR_rpt"/>
</dbReference>
<dbReference type="Gene3D" id="1.25.40.10">
    <property type="entry name" value="Tetratricopeptide repeat domain"/>
    <property type="match status" value="2"/>
</dbReference>
<evidence type="ECO:0000313" key="2">
    <source>
        <dbReference type="EMBL" id="VVD31152.1"/>
    </source>
</evidence>
<dbReference type="SUPFAM" id="SSF48452">
    <property type="entry name" value="TPR-like"/>
    <property type="match status" value="1"/>
</dbReference>
<dbReference type="RefSeq" id="WP_165190203.1">
    <property type="nucleotide sequence ID" value="NZ_LR699556.1"/>
</dbReference>
<name>A0A5Q4YWT8_9BURK</name>
<feature type="repeat" description="TPR" evidence="1">
    <location>
        <begin position="184"/>
        <end position="217"/>
    </location>
</feature>
<keyword evidence="2" id="KW-0614">Plasmid</keyword>
<dbReference type="Pfam" id="PF13432">
    <property type="entry name" value="TPR_16"/>
    <property type="match status" value="1"/>
</dbReference>
<evidence type="ECO:0000256" key="1">
    <source>
        <dbReference type="PROSITE-ProRule" id="PRU00339"/>
    </source>
</evidence>